<dbReference type="InterPro" id="IPR051267">
    <property type="entry name" value="STEAP_metalloreductase"/>
</dbReference>
<feature type="domain" description="Ferric oxidoreductase" evidence="7">
    <location>
        <begin position="57"/>
        <end position="189"/>
    </location>
</feature>
<organism evidence="8 9">
    <name type="scientific">Engystomops pustulosus</name>
    <name type="common">Tungara frog</name>
    <name type="synonym">Physalaemus pustulosus</name>
    <dbReference type="NCBI Taxonomy" id="76066"/>
    <lineage>
        <taxon>Eukaryota</taxon>
        <taxon>Metazoa</taxon>
        <taxon>Chordata</taxon>
        <taxon>Craniata</taxon>
        <taxon>Vertebrata</taxon>
        <taxon>Euteleostomi</taxon>
        <taxon>Amphibia</taxon>
        <taxon>Batrachia</taxon>
        <taxon>Anura</taxon>
        <taxon>Neobatrachia</taxon>
        <taxon>Hyloidea</taxon>
        <taxon>Leptodactylidae</taxon>
        <taxon>Leiuperinae</taxon>
        <taxon>Engystomops</taxon>
    </lineage>
</organism>
<dbReference type="GO" id="GO:0005768">
    <property type="term" value="C:endosome"/>
    <property type="evidence" value="ECO:0007669"/>
    <property type="project" value="TreeGrafter"/>
</dbReference>
<dbReference type="GO" id="GO:0005886">
    <property type="term" value="C:plasma membrane"/>
    <property type="evidence" value="ECO:0007669"/>
    <property type="project" value="TreeGrafter"/>
</dbReference>
<keyword evidence="3 6" id="KW-0812">Transmembrane</keyword>
<keyword evidence="4 6" id="KW-1133">Transmembrane helix</keyword>
<evidence type="ECO:0000256" key="3">
    <source>
        <dbReference type="ARBA" id="ARBA00022692"/>
    </source>
</evidence>
<sequence length="219" mass="25551">MELFPKWRLPAKVAVALTLFFFIYTFLREVLHPFVVQKKNEFYRIPILVVNKVLPDVAITLLTLAYLPGVLASIVQLHRGTKYRRFPEWLNTWMLRRKQFGLLGFFMGAMHAIYSLSYPMRRSYRYKLLNWAYEQVQQQKENSWIEHDVWRMEIYVSLGILALAILAILAVASIPAVGNSLSWREFIFIQESRGPEKKNPIVQESVQEVLVGAGDERSS</sequence>
<name>A0AAV7BMH4_ENGPU</name>
<keyword evidence="5 6" id="KW-0472">Membrane</keyword>
<keyword evidence="9" id="KW-1185">Reference proteome</keyword>
<dbReference type="PANTHER" id="PTHR14239">
    <property type="entry name" value="DUDULIN-RELATED"/>
    <property type="match status" value="1"/>
</dbReference>
<evidence type="ECO:0000313" key="9">
    <source>
        <dbReference type="Proteomes" id="UP000824782"/>
    </source>
</evidence>
<feature type="transmembrane region" description="Helical" evidence="6">
    <location>
        <begin position="154"/>
        <end position="177"/>
    </location>
</feature>
<evidence type="ECO:0000256" key="5">
    <source>
        <dbReference type="ARBA" id="ARBA00023136"/>
    </source>
</evidence>
<protein>
    <recommendedName>
        <fullName evidence="7">Ferric oxidoreductase domain-containing protein</fullName>
    </recommendedName>
</protein>
<proteinExistence type="inferred from homology"/>
<evidence type="ECO:0000256" key="2">
    <source>
        <dbReference type="ARBA" id="ARBA00007729"/>
    </source>
</evidence>
<dbReference type="EMBL" id="WNYA01000005">
    <property type="protein sequence ID" value="KAG8573759.1"/>
    <property type="molecule type" value="Genomic_DNA"/>
</dbReference>
<evidence type="ECO:0000259" key="7">
    <source>
        <dbReference type="Pfam" id="PF01794"/>
    </source>
</evidence>
<dbReference type="PANTHER" id="PTHR14239:SF3">
    <property type="entry name" value="METALLOREDUCTASE STEAP1-RELATED"/>
    <property type="match status" value="1"/>
</dbReference>
<dbReference type="Pfam" id="PF01794">
    <property type="entry name" value="Ferric_reduct"/>
    <property type="match status" value="1"/>
</dbReference>
<dbReference type="InterPro" id="IPR013130">
    <property type="entry name" value="Fe3_Rdtase_TM_dom"/>
</dbReference>
<evidence type="ECO:0000313" key="8">
    <source>
        <dbReference type="EMBL" id="KAG8573759.1"/>
    </source>
</evidence>
<reference evidence="8" key="1">
    <citation type="thesis" date="2020" institute="ProQuest LLC" country="789 East Eisenhower Parkway, Ann Arbor, MI, USA">
        <title>Comparative Genomics and Chromosome Evolution.</title>
        <authorList>
            <person name="Mudd A.B."/>
        </authorList>
    </citation>
    <scope>NUCLEOTIDE SEQUENCE</scope>
    <source>
        <strain evidence="8">237g6f4</strain>
        <tissue evidence="8">Blood</tissue>
    </source>
</reference>
<evidence type="ECO:0000256" key="1">
    <source>
        <dbReference type="ARBA" id="ARBA00004141"/>
    </source>
</evidence>
<comment type="caution">
    <text evidence="8">The sequence shown here is derived from an EMBL/GenBank/DDBJ whole genome shotgun (WGS) entry which is preliminary data.</text>
</comment>
<feature type="transmembrane region" description="Helical" evidence="6">
    <location>
        <begin position="9"/>
        <end position="27"/>
    </location>
</feature>
<evidence type="ECO:0000256" key="4">
    <source>
        <dbReference type="ARBA" id="ARBA00022989"/>
    </source>
</evidence>
<feature type="transmembrane region" description="Helical" evidence="6">
    <location>
        <begin position="100"/>
        <end position="120"/>
    </location>
</feature>
<dbReference type="Proteomes" id="UP000824782">
    <property type="component" value="Unassembled WGS sequence"/>
</dbReference>
<comment type="subcellular location">
    <subcellularLocation>
        <location evidence="1">Membrane</location>
        <topology evidence="1">Multi-pass membrane protein</topology>
    </subcellularLocation>
</comment>
<dbReference type="AlphaFoldDB" id="A0AAV7BMH4"/>
<evidence type="ECO:0000256" key="6">
    <source>
        <dbReference type="SAM" id="Phobius"/>
    </source>
</evidence>
<accession>A0AAV7BMH4</accession>
<feature type="transmembrane region" description="Helical" evidence="6">
    <location>
        <begin position="57"/>
        <end position="79"/>
    </location>
</feature>
<gene>
    <name evidence="8" type="ORF">GDO81_012535</name>
</gene>
<comment type="similarity">
    <text evidence="2">Belongs to the STEAP family.</text>
</comment>